<evidence type="ECO:0000313" key="14">
    <source>
        <dbReference type="EMBL" id="CAJ1968191.1"/>
    </source>
</evidence>
<evidence type="ECO:0000256" key="5">
    <source>
        <dbReference type="ARBA" id="ARBA00023136"/>
    </source>
</evidence>
<feature type="transmembrane region" description="Helical" evidence="11">
    <location>
        <begin position="650"/>
        <end position="671"/>
    </location>
</feature>
<keyword evidence="4" id="KW-0297">G-protein coupled receptor</keyword>
<dbReference type="Pfam" id="PF00003">
    <property type="entry name" value="7tm_3"/>
    <property type="match status" value="1"/>
</dbReference>
<reference evidence="14" key="1">
    <citation type="submission" date="2023-08" db="EMBL/GenBank/DDBJ databases">
        <authorList>
            <person name="Audoor S."/>
            <person name="Bilcke G."/>
        </authorList>
    </citation>
    <scope>NUCLEOTIDE SEQUENCE</scope>
</reference>
<dbReference type="GO" id="GO:0004965">
    <property type="term" value="F:G protein-coupled GABA receptor activity"/>
    <property type="evidence" value="ECO:0007669"/>
    <property type="project" value="InterPro"/>
</dbReference>
<evidence type="ECO:0000256" key="11">
    <source>
        <dbReference type="SAM" id="Phobius"/>
    </source>
</evidence>
<evidence type="ECO:0000256" key="8">
    <source>
        <dbReference type="ARBA" id="ARBA00023224"/>
    </source>
</evidence>
<keyword evidence="8" id="KW-0807">Transducer</keyword>
<keyword evidence="15" id="KW-1185">Reference proteome</keyword>
<dbReference type="AlphaFoldDB" id="A0AAD2JNX2"/>
<feature type="coiled-coil region" evidence="9">
    <location>
        <begin position="926"/>
        <end position="974"/>
    </location>
</feature>
<feature type="domain" description="G-protein coupled receptors family 3 profile" evidence="13">
    <location>
        <begin position="540"/>
        <end position="791"/>
    </location>
</feature>
<keyword evidence="12" id="KW-0732">Signal</keyword>
<dbReference type="PROSITE" id="PS50259">
    <property type="entry name" value="G_PROTEIN_RECEP_F3_4"/>
    <property type="match status" value="1"/>
</dbReference>
<feature type="transmembrane region" description="Helical" evidence="11">
    <location>
        <begin position="704"/>
        <end position="724"/>
    </location>
</feature>
<feature type="transmembrane region" description="Helical" evidence="11">
    <location>
        <begin position="736"/>
        <end position="758"/>
    </location>
</feature>
<comment type="caution">
    <text evidence="14">The sequence shown here is derived from an EMBL/GenBank/DDBJ whole genome shotgun (WGS) entry which is preliminary data.</text>
</comment>
<feature type="compositionally biased region" description="Polar residues" evidence="10">
    <location>
        <begin position="801"/>
        <end position="846"/>
    </location>
</feature>
<keyword evidence="9" id="KW-0175">Coiled coil</keyword>
<evidence type="ECO:0000256" key="7">
    <source>
        <dbReference type="ARBA" id="ARBA00023180"/>
    </source>
</evidence>
<evidence type="ECO:0000259" key="13">
    <source>
        <dbReference type="PROSITE" id="PS50259"/>
    </source>
</evidence>
<keyword evidence="7" id="KW-0325">Glycoprotein</keyword>
<evidence type="ECO:0000256" key="1">
    <source>
        <dbReference type="ARBA" id="ARBA00004141"/>
    </source>
</evidence>
<dbReference type="InterPro" id="IPR002455">
    <property type="entry name" value="GPCR3_GABA-B"/>
</dbReference>
<sequence>MRRSRVTMIPPHRGKGFIYKCILMVVAVMQILTAIPVATAQSNCLSDRDCEALYRSGSTCLPSGMCSNPFTEGCLKRMMVLENDDHEPPQTRLCNSDDDTTAEDINCRTSQLNYPEVRVHYQNWEVAIFFSWILQISLMELLDVPVKVGLGSDTKDASFYNIDNKLLYSPVGYSWDGLRKANELNGDCLQTEEDCVHVLPDAWVSQADILNKEYEDGQLDYLDGNGQIGKDSLFLPKFTAQQYPFAVTYHGLSQNRQLLAEIFKRPTTWADYCHEVSLNNCTVPDGIADRYPNEADMGKYFSREGYIGHFRATAENICTGAQNDTCTGHAVAPPCDWSTFLEGQAFWLKMALKSSGPNHVNGGYGYGEMIQIWNAANATKSHVIMHWFEPDAVVEVFRNTDFEFTRIYLPPASLQCKEERLSVADRCSADPMVRRGTEVGSCDNGAHVTKKVIARSLRDSTLEAALVDQSPAYSFIQNFNMDQLEINEMLGHFVANGRNGYAAREAVCSWVANNTDYLKSLMPPNHPKVFRSREDYAQTVTIAAYILGFITLAYIVVCSAVSFKKRKAAVFVYSQVRFIFVMLFGLFLVAIGAIMNGIEPDDTICMTRVWLVSLGYTFELVPLIIKVTALNHLMKASKKMRRVQINRQQLYTSLLVLSGIVALYLIVWTAVDPSKATEVRKLEDDRTTVTSHFGCRSSSPYWNIIYLIWESILILWCSVLAFQSRNVQAEFNESKSLGMMIYSHFIFLALRVIVSLVFDDDAYTSSIATSYLLSLDIIVALMIYLVPKMVMPSETIQQQQNRGRANYSAATSQIHQQARVNSPTAQKPSLSSSFQYSLNHTESTTMADEMPSIPWKPPVIYENNSDDESLDGSERKQEHGGLTPMHPKSSVGLWVKDAGAGAEPSSTDPLPANSRRFDPEAGVAGDEELREHLLQMNNELQEKDSQILEKDTELAQLKRRVGALQEIKARQASEIEQLMMKKDP</sequence>
<name>A0AAD2JNX2_9STRA</name>
<protein>
    <recommendedName>
        <fullName evidence="13">G-protein coupled receptors family 3 profile domain-containing protein</fullName>
    </recommendedName>
</protein>
<dbReference type="Proteomes" id="UP001295423">
    <property type="component" value="Unassembled WGS sequence"/>
</dbReference>
<dbReference type="InterPro" id="IPR017978">
    <property type="entry name" value="GPCR_3_C"/>
</dbReference>
<proteinExistence type="predicted"/>
<keyword evidence="5 11" id="KW-0472">Membrane</keyword>
<evidence type="ECO:0000256" key="4">
    <source>
        <dbReference type="ARBA" id="ARBA00023040"/>
    </source>
</evidence>
<dbReference type="CDD" id="cd15047">
    <property type="entry name" value="7tmC_GABA-B-like"/>
    <property type="match status" value="1"/>
</dbReference>
<keyword evidence="2 11" id="KW-0812">Transmembrane</keyword>
<feature type="transmembrane region" description="Helical" evidence="11">
    <location>
        <begin position="575"/>
        <end position="598"/>
    </location>
</feature>
<evidence type="ECO:0000256" key="2">
    <source>
        <dbReference type="ARBA" id="ARBA00022692"/>
    </source>
</evidence>
<feature type="transmembrane region" description="Helical" evidence="11">
    <location>
        <begin position="610"/>
        <end position="629"/>
    </location>
</feature>
<accession>A0AAD2JNX2</accession>
<feature type="chain" id="PRO_5042235759" description="G-protein coupled receptors family 3 profile domain-containing protein" evidence="12">
    <location>
        <begin position="41"/>
        <end position="984"/>
    </location>
</feature>
<evidence type="ECO:0000256" key="3">
    <source>
        <dbReference type="ARBA" id="ARBA00022989"/>
    </source>
</evidence>
<feature type="transmembrane region" description="Helical" evidence="11">
    <location>
        <begin position="764"/>
        <end position="786"/>
    </location>
</feature>
<dbReference type="EMBL" id="CAKOGP040002369">
    <property type="protein sequence ID" value="CAJ1968191.1"/>
    <property type="molecule type" value="Genomic_DNA"/>
</dbReference>
<feature type="transmembrane region" description="Helical" evidence="11">
    <location>
        <begin position="542"/>
        <end position="563"/>
    </location>
</feature>
<dbReference type="PANTHER" id="PTHR10519:SF20">
    <property type="entry name" value="G-PROTEIN COUPLED RECEPTOR 156-RELATED"/>
    <property type="match status" value="1"/>
</dbReference>
<comment type="subcellular location">
    <subcellularLocation>
        <location evidence="1">Membrane</location>
        <topology evidence="1">Multi-pass membrane protein</topology>
    </subcellularLocation>
</comment>
<keyword evidence="3 11" id="KW-1133">Transmembrane helix</keyword>
<dbReference type="PANTHER" id="PTHR10519">
    <property type="entry name" value="GABA-B RECEPTOR"/>
    <property type="match status" value="1"/>
</dbReference>
<feature type="signal peptide" evidence="12">
    <location>
        <begin position="1"/>
        <end position="40"/>
    </location>
</feature>
<dbReference type="GO" id="GO:0038039">
    <property type="term" value="C:G protein-coupled receptor heterodimeric complex"/>
    <property type="evidence" value="ECO:0007669"/>
    <property type="project" value="TreeGrafter"/>
</dbReference>
<feature type="region of interest" description="Disordered" evidence="10">
    <location>
        <begin position="801"/>
        <end position="922"/>
    </location>
</feature>
<evidence type="ECO:0000313" key="15">
    <source>
        <dbReference type="Proteomes" id="UP001295423"/>
    </source>
</evidence>
<gene>
    <name evidence="14" type="ORF">CYCCA115_LOCUS23123</name>
</gene>
<evidence type="ECO:0000256" key="9">
    <source>
        <dbReference type="SAM" id="Coils"/>
    </source>
</evidence>
<evidence type="ECO:0000256" key="6">
    <source>
        <dbReference type="ARBA" id="ARBA00023170"/>
    </source>
</evidence>
<evidence type="ECO:0000256" key="10">
    <source>
        <dbReference type="SAM" id="MobiDB-lite"/>
    </source>
</evidence>
<organism evidence="14 15">
    <name type="scientific">Cylindrotheca closterium</name>
    <dbReference type="NCBI Taxonomy" id="2856"/>
    <lineage>
        <taxon>Eukaryota</taxon>
        <taxon>Sar</taxon>
        <taxon>Stramenopiles</taxon>
        <taxon>Ochrophyta</taxon>
        <taxon>Bacillariophyta</taxon>
        <taxon>Bacillariophyceae</taxon>
        <taxon>Bacillariophycidae</taxon>
        <taxon>Bacillariales</taxon>
        <taxon>Bacillariaceae</taxon>
        <taxon>Cylindrotheca</taxon>
    </lineage>
</organism>
<keyword evidence="6" id="KW-0675">Receptor</keyword>
<evidence type="ECO:0000256" key="12">
    <source>
        <dbReference type="SAM" id="SignalP"/>
    </source>
</evidence>